<evidence type="ECO:0000313" key="2">
    <source>
        <dbReference type="Proteomes" id="UP001437256"/>
    </source>
</evidence>
<sequence>MNTPEVLAAAKESSVYRSRPAPLTDRYDKWVASQGFSQVDVERLSQWKTEHAKLEGGPYISVKTANAMFQIHAGLVSMLQQRVDLPKKGLDAGEYAPEVVLAVIELAYNIIEPQQLIHDILTPAAVPPFPSEALEEKLKVIELALQWKFGPVADLVSVGMELEGVINIFQHAYIVHDARSNGLVRLQCVCDEMEKDPLYARAVCSVMVSVADDMDDPQDRAFTLSMISHIRSKY</sequence>
<gene>
    <name evidence="1" type="ORF">AAF712_014598</name>
</gene>
<organism evidence="1 2">
    <name type="scientific">Marasmius tenuissimus</name>
    <dbReference type="NCBI Taxonomy" id="585030"/>
    <lineage>
        <taxon>Eukaryota</taxon>
        <taxon>Fungi</taxon>
        <taxon>Dikarya</taxon>
        <taxon>Basidiomycota</taxon>
        <taxon>Agaricomycotina</taxon>
        <taxon>Agaricomycetes</taxon>
        <taxon>Agaricomycetidae</taxon>
        <taxon>Agaricales</taxon>
        <taxon>Marasmiineae</taxon>
        <taxon>Marasmiaceae</taxon>
        <taxon>Marasmius</taxon>
    </lineage>
</organism>
<accession>A0ABR2ZBT4</accession>
<name>A0ABR2ZBT4_9AGAR</name>
<keyword evidence="2" id="KW-1185">Reference proteome</keyword>
<evidence type="ECO:0000313" key="1">
    <source>
        <dbReference type="EMBL" id="KAL0058715.1"/>
    </source>
</evidence>
<protein>
    <submittedName>
        <fullName evidence="1">Uncharacterized protein</fullName>
    </submittedName>
</protein>
<comment type="caution">
    <text evidence="1">The sequence shown here is derived from an EMBL/GenBank/DDBJ whole genome shotgun (WGS) entry which is preliminary data.</text>
</comment>
<proteinExistence type="predicted"/>
<reference evidence="1 2" key="1">
    <citation type="submission" date="2024-05" db="EMBL/GenBank/DDBJ databases">
        <title>A draft genome resource for the thread blight pathogen Marasmius tenuissimus strain MS-2.</title>
        <authorList>
            <person name="Yulfo-Soto G.E."/>
            <person name="Baruah I.K."/>
            <person name="Amoako-Attah I."/>
            <person name="Bukari Y."/>
            <person name="Meinhardt L.W."/>
            <person name="Bailey B.A."/>
            <person name="Cohen S.P."/>
        </authorList>
    </citation>
    <scope>NUCLEOTIDE SEQUENCE [LARGE SCALE GENOMIC DNA]</scope>
    <source>
        <strain evidence="1 2">MS-2</strain>
    </source>
</reference>
<dbReference type="EMBL" id="JBBXMP010000282">
    <property type="protein sequence ID" value="KAL0058715.1"/>
    <property type="molecule type" value="Genomic_DNA"/>
</dbReference>
<dbReference type="Proteomes" id="UP001437256">
    <property type="component" value="Unassembled WGS sequence"/>
</dbReference>